<evidence type="ECO:0000256" key="1">
    <source>
        <dbReference type="SAM" id="MobiDB-lite"/>
    </source>
</evidence>
<dbReference type="EMBL" id="CAXDID020000021">
    <property type="protein sequence ID" value="CAL5987437.1"/>
    <property type="molecule type" value="Genomic_DNA"/>
</dbReference>
<dbReference type="CDD" id="cd00093">
    <property type="entry name" value="HTH_XRE"/>
    <property type="match status" value="1"/>
</dbReference>
<dbReference type="SUPFAM" id="SSF47413">
    <property type="entry name" value="lambda repressor-like DNA-binding domains"/>
    <property type="match status" value="1"/>
</dbReference>
<dbReference type="Proteomes" id="UP001642409">
    <property type="component" value="Unassembled WGS sequence"/>
</dbReference>
<dbReference type="Pfam" id="PF01381">
    <property type="entry name" value="HTH_3"/>
    <property type="match status" value="1"/>
</dbReference>
<reference evidence="3 4" key="1">
    <citation type="submission" date="2024-07" db="EMBL/GenBank/DDBJ databases">
        <authorList>
            <person name="Akdeniz Z."/>
        </authorList>
    </citation>
    <scope>NUCLEOTIDE SEQUENCE [LARGE SCALE GENOMIC DNA]</scope>
</reference>
<dbReference type="Gene3D" id="1.10.260.40">
    <property type="entry name" value="lambda repressor-like DNA-binding domains"/>
    <property type="match status" value="1"/>
</dbReference>
<keyword evidence="4" id="KW-1185">Reference proteome</keyword>
<evidence type="ECO:0000259" key="2">
    <source>
        <dbReference type="PROSITE" id="PS50943"/>
    </source>
</evidence>
<protein>
    <submittedName>
        <fullName evidence="3">Helix-turn-helix_domain-containing protein</fullName>
    </submittedName>
</protein>
<dbReference type="SMART" id="SM00530">
    <property type="entry name" value="HTH_XRE"/>
    <property type="match status" value="1"/>
</dbReference>
<feature type="domain" description="HTH cro/C1-type" evidence="2">
    <location>
        <begin position="54"/>
        <end position="87"/>
    </location>
</feature>
<dbReference type="InterPro" id="IPR010982">
    <property type="entry name" value="Lambda_DNA-bd_dom_sf"/>
</dbReference>
<evidence type="ECO:0000313" key="4">
    <source>
        <dbReference type="Proteomes" id="UP001642409"/>
    </source>
</evidence>
<name>A0ABP1H6N3_9EUKA</name>
<organism evidence="3 4">
    <name type="scientific">Hexamita inflata</name>
    <dbReference type="NCBI Taxonomy" id="28002"/>
    <lineage>
        <taxon>Eukaryota</taxon>
        <taxon>Metamonada</taxon>
        <taxon>Diplomonadida</taxon>
        <taxon>Hexamitidae</taxon>
        <taxon>Hexamitinae</taxon>
        <taxon>Hexamita</taxon>
    </lineage>
</organism>
<sequence>MQQQFDTRDIKKKSAPTHPSQKAGSIGGFGSSDRTIDDEKFVHQEINTAPGKVLERIRNECGISRKDLAQKLAIQEAQIASWENGKTQMPGPMKSRIENVLQKKLK</sequence>
<dbReference type="InterPro" id="IPR001387">
    <property type="entry name" value="Cro/C1-type_HTH"/>
</dbReference>
<proteinExistence type="predicted"/>
<comment type="caution">
    <text evidence="3">The sequence shown here is derived from an EMBL/GenBank/DDBJ whole genome shotgun (WGS) entry which is preliminary data.</text>
</comment>
<feature type="region of interest" description="Disordered" evidence="1">
    <location>
        <begin position="1"/>
        <end position="36"/>
    </location>
</feature>
<gene>
    <name evidence="3" type="ORF">HINF_LOCUS9892</name>
</gene>
<accession>A0ABP1H6N3</accession>
<dbReference type="PROSITE" id="PS50943">
    <property type="entry name" value="HTH_CROC1"/>
    <property type="match status" value="1"/>
</dbReference>
<evidence type="ECO:0000313" key="3">
    <source>
        <dbReference type="EMBL" id="CAL5987437.1"/>
    </source>
</evidence>